<evidence type="ECO:0000313" key="8">
    <source>
        <dbReference type="EMBL" id="PIR74757.1"/>
    </source>
</evidence>
<dbReference type="GO" id="GO:0016639">
    <property type="term" value="F:oxidoreductase activity, acting on the CH-NH2 group of donors, NAD or NADP as acceptor"/>
    <property type="evidence" value="ECO:0007669"/>
    <property type="project" value="InterPro"/>
</dbReference>
<dbReference type="Pfam" id="PF02812">
    <property type="entry name" value="ELFV_dehydrog_N"/>
    <property type="match status" value="1"/>
</dbReference>
<evidence type="ECO:0000256" key="1">
    <source>
        <dbReference type="ARBA" id="ARBA00006382"/>
    </source>
</evidence>
<keyword evidence="3 5" id="KW-0520">NAD</keyword>
<reference evidence="9" key="1">
    <citation type="submission" date="2017-09" db="EMBL/GenBank/DDBJ databases">
        <title>Depth-based differentiation of microbial function through sediment-hosted aquifers and enrichment of novel symbionts in the deep terrestrial subsurface.</title>
        <authorList>
            <person name="Probst A.J."/>
            <person name="Ladd B."/>
            <person name="Jarett J.K."/>
            <person name="Geller-Mcgrath D.E."/>
            <person name="Sieber C.M.K."/>
            <person name="Emerson J.B."/>
            <person name="Anantharaman K."/>
            <person name="Thomas B.C."/>
            <person name="Malmstrom R."/>
            <person name="Stieglmeier M."/>
            <person name="Klingl A."/>
            <person name="Woyke T."/>
            <person name="Ryan C.M."/>
            <person name="Banfield J.F."/>
        </authorList>
    </citation>
    <scope>NUCLEOTIDE SEQUENCE [LARGE SCALE GENOMIC DNA]</scope>
</reference>
<gene>
    <name evidence="8" type="ORF">COU35_00795</name>
</gene>
<accession>A0A2H0TTL5</accession>
<dbReference type="InterPro" id="IPR046346">
    <property type="entry name" value="Aminoacid_DH-like_N_sf"/>
</dbReference>
<dbReference type="SMART" id="SM00839">
    <property type="entry name" value="ELFV_dehydrog"/>
    <property type="match status" value="1"/>
</dbReference>
<evidence type="ECO:0000256" key="3">
    <source>
        <dbReference type="ARBA" id="ARBA00023027"/>
    </source>
</evidence>
<dbReference type="Gene3D" id="3.40.50.10860">
    <property type="entry name" value="Leucine Dehydrogenase, chain A, domain 1"/>
    <property type="match status" value="1"/>
</dbReference>
<evidence type="ECO:0000256" key="5">
    <source>
        <dbReference type="PIRSR" id="PIRSR000188-2"/>
    </source>
</evidence>
<dbReference type="Pfam" id="PF00208">
    <property type="entry name" value="ELFV_dehydrog"/>
    <property type="match status" value="1"/>
</dbReference>
<dbReference type="SUPFAM" id="SSF51735">
    <property type="entry name" value="NAD(P)-binding Rossmann-fold domains"/>
    <property type="match status" value="1"/>
</dbReference>
<dbReference type="PIRSF" id="PIRSF000188">
    <property type="entry name" value="Phe_leu_dh"/>
    <property type="match status" value="1"/>
</dbReference>
<dbReference type="PANTHER" id="PTHR42722">
    <property type="entry name" value="LEUCINE DEHYDROGENASE"/>
    <property type="match status" value="1"/>
</dbReference>
<evidence type="ECO:0000256" key="4">
    <source>
        <dbReference type="PIRSR" id="PIRSR000188-1"/>
    </source>
</evidence>
<dbReference type="SUPFAM" id="SSF53223">
    <property type="entry name" value="Aminoacid dehydrogenase-like, N-terminal domain"/>
    <property type="match status" value="1"/>
</dbReference>
<dbReference type="Proteomes" id="UP000230154">
    <property type="component" value="Unassembled WGS sequence"/>
</dbReference>
<dbReference type="InterPro" id="IPR006096">
    <property type="entry name" value="Glu/Leu/Phe/Val/Trp_DH_C"/>
</dbReference>
<evidence type="ECO:0000313" key="9">
    <source>
        <dbReference type="Proteomes" id="UP000230154"/>
    </source>
</evidence>
<dbReference type="InterPro" id="IPR016211">
    <property type="entry name" value="Glu/Phe/Leu/Val/Trp_DH_bac/arc"/>
</dbReference>
<dbReference type="PRINTS" id="PR00082">
    <property type="entry name" value="GLFDHDRGNASE"/>
</dbReference>
<dbReference type="Gene3D" id="3.40.50.720">
    <property type="entry name" value="NAD(P)-binding Rossmann-like Domain"/>
    <property type="match status" value="1"/>
</dbReference>
<dbReference type="GO" id="GO:0000166">
    <property type="term" value="F:nucleotide binding"/>
    <property type="evidence" value="ECO:0007669"/>
    <property type="project" value="UniProtKB-KW"/>
</dbReference>
<dbReference type="InterPro" id="IPR006097">
    <property type="entry name" value="Glu/Leu/Phe/Val/Trp_DH_dimer"/>
</dbReference>
<dbReference type="InterPro" id="IPR006095">
    <property type="entry name" value="Glu/Leu/Phe/Val/Trp_DH"/>
</dbReference>
<feature type="binding site" evidence="5">
    <location>
        <begin position="185"/>
        <end position="190"/>
    </location>
    <ligand>
        <name>NAD(+)</name>
        <dbReference type="ChEBI" id="CHEBI:57540"/>
    </ligand>
</feature>
<dbReference type="CDD" id="cd01075">
    <property type="entry name" value="NAD_bind_Leu_Phe_Val_DH"/>
    <property type="match status" value="1"/>
</dbReference>
<dbReference type="AlphaFoldDB" id="A0A2H0TTL5"/>
<dbReference type="GO" id="GO:0006520">
    <property type="term" value="P:amino acid metabolic process"/>
    <property type="evidence" value="ECO:0007669"/>
    <property type="project" value="InterPro"/>
</dbReference>
<evidence type="ECO:0000256" key="6">
    <source>
        <dbReference type="RuleBase" id="RU004417"/>
    </source>
</evidence>
<comment type="similarity">
    <text evidence="1 6">Belongs to the Glu/Leu/Phe/Val dehydrogenases family.</text>
</comment>
<proteinExistence type="inferred from homology"/>
<sequence length="354" mass="39008">MTPFSNLKLEIEKLEEYDNHHKVVLLNNPETGLKGFIAIHRKNKDIPSFGATRLLHYRDSLDGLRDALRLSRLMSYKSALSGLPCGGAKGVILAPKRLTSENRKRLLLSYAEEVNALNGDFITGTDVGVLQDDLKLMKSVSPFFVGFNGNSTECTALGIYFGMETCCSFLDDGDNLAGKTFAIQGLGKVGAALLALVYPKAGKVYAADIDKSVAEKIKKKFPKVVIVAPSEIHKQKVDIFAPCALSGALNSKTIAELKCRIIAGGANNQLEDDTIGDLLFKLGILYAPDYVVNAGGLIAVFDEYEHKKNNDERIYDKVFAIKERLHDILEKSKKENHAPNYIANEMAEKMFNNF</sequence>
<dbReference type="InterPro" id="IPR036291">
    <property type="entry name" value="NAD(P)-bd_dom_sf"/>
</dbReference>
<keyword evidence="5" id="KW-0547">Nucleotide-binding</keyword>
<evidence type="ECO:0000259" key="7">
    <source>
        <dbReference type="SMART" id="SM00839"/>
    </source>
</evidence>
<keyword evidence="2 6" id="KW-0560">Oxidoreductase</keyword>
<dbReference type="EMBL" id="PFCB01000008">
    <property type="protein sequence ID" value="PIR74757.1"/>
    <property type="molecule type" value="Genomic_DNA"/>
</dbReference>
<comment type="caution">
    <text evidence="8">The sequence shown here is derived from an EMBL/GenBank/DDBJ whole genome shotgun (WGS) entry which is preliminary data.</text>
</comment>
<name>A0A2H0TTL5_9BACT</name>
<feature type="domain" description="Glutamate/phenylalanine/leucine/valine/L-tryptophan dehydrogenase C-terminal" evidence="7">
    <location>
        <begin position="149"/>
        <end position="354"/>
    </location>
</feature>
<protein>
    <submittedName>
        <fullName evidence="8">Leucine dehydrogenase</fullName>
    </submittedName>
</protein>
<dbReference type="PANTHER" id="PTHR42722:SF1">
    <property type="entry name" value="VALINE DEHYDROGENASE"/>
    <property type="match status" value="1"/>
</dbReference>
<feature type="active site" description="Proton donor/acceptor" evidence="4">
    <location>
        <position position="89"/>
    </location>
</feature>
<organism evidence="8 9">
    <name type="scientific">Candidatus Magasanikbacteria bacterium CG10_big_fil_rev_8_21_14_0_10_47_10</name>
    <dbReference type="NCBI Taxonomy" id="1974652"/>
    <lineage>
        <taxon>Bacteria</taxon>
        <taxon>Candidatus Magasanikiibacteriota</taxon>
    </lineage>
</organism>
<evidence type="ECO:0000256" key="2">
    <source>
        <dbReference type="ARBA" id="ARBA00023002"/>
    </source>
</evidence>